<gene>
    <name evidence="4" type="ORF">SJ059_32950</name>
</gene>
<dbReference type="Proteomes" id="UP001279012">
    <property type="component" value="Unassembled WGS sequence"/>
</dbReference>
<dbReference type="InterPro" id="IPR015409">
    <property type="entry name" value="Lactate_DH_C"/>
</dbReference>
<dbReference type="AlphaFoldDB" id="A0AAW9EGF2"/>
<keyword evidence="1" id="KW-0285">Flavoprotein</keyword>
<accession>A0AAW9EGF2</accession>
<comment type="caution">
    <text evidence="4">The sequence shown here is derived from an EMBL/GenBank/DDBJ whole genome shotgun (WGS) entry which is preliminary data.</text>
</comment>
<dbReference type="InterPro" id="IPR016164">
    <property type="entry name" value="FAD-linked_Oxase-like_C"/>
</dbReference>
<reference evidence="4" key="1">
    <citation type="submission" date="2023-11" db="EMBL/GenBank/DDBJ databases">
        <title>Detection of rare carbapenemases in Enterobacterales - comparison of two colorimetric and two CIM-based carbapenemase assays.</title>
        <authorList>
            <person name="Schaffarczyk L."/>
            <person name="Noster J."/>
            <person name="Stelzer Y."/>
            <person name="Sattler J."/>
            <person name="Gatermann S."/>
            <person name="Hamprecht A."/>
        </authorList>
    </citation>
    <scope>NUCLEOTIDE SEQUENCE</scope>
    <source>
        <strain evidence="4">CIM-Cont-037</strain>
    </source>
</reference>
<dbReference type="GO" id="GO:0050660">
    <property type="term" value="F:flavin adenine dinucleotide binding"/>
    <property type="evidence" value="ECO:0007669"/>
    <property type="project" value="InterPro"/>
</dbReference>
<evidence type="ECO:0000313" key="5">
    <source>
        <dbReference type="Proteomes" id="UP001279012"/>
    </source>
</evidence>
<sequence length="53" mass="6018">AKPQLKAFYKHNDPTNSMNPGIGKTSKLKYWGEECGCGHNHHQAEVNHIENKE</sequence>
<evidence type="ECO:0000256" key="1">
    <source>
        <dbReference type="ARBA" id="ARBA00022630"/>
    </source>
</evidence>
<organism evidence="4 5">
    <name type="scientific">Klebsiella aerogenes</name>
    <name type="common">Enterobacter aerogenes</name>
    <dbReference type="NCBI Taxonomy" id="548"/>
    <lineage>
        <taxon>Bacteria</taxon>
        <taxon>Pseudomonadati</taxon>
        <taxon>Pseudomonadota</taxon>
        <taxon>Gammaproteobacteria</taxon>
        <taxon>Enterobacterales</taxon>
        <taxon>Enterobacteriaceae</taxon>
        <taxon>Klebsiella/Raoultella group</taxon>
        <taxon>Klebsiella</taxon>
    </lineage>
</organism>
<dbReference type="Gene3D" id="3.30.43.10">
    <property type="entry name" value="Uridine Diphospho-n-acetylenolpyruvylglucosamine Reductase, domain 2"/>
    <property type="match status" value="1"/>
</dbReference>
<protein>
    <recommendedName>
        <fullName evidence="3">D-lactate dehydrogenase membrane binding C-terminal domain-containing protein</fullName>
    </recommendedName>
</protein>
<keyword evidence="2" id="KW-0274">FAD</keyword>
<dbReference type="SUPFAM" id="SSF55103">
    <property type="entry name" value="FAD-linked oxidases, C-terminal domain"/>
    <property type="match status" value="1"/>
</dbReference>
<evidence type="ECO:0000313" key="4">
    <source>
        <dbReference type="EMBL" id="MDX7019235.1"/>
    </source>
</evidence>
<evidence type="ECO:0000259" key="3">
    <source>
        <dbReference type="Pfam" id="PF09330"/>
    </source>
</evidence>
<dbReference type="InterPro" id="IPR016167">
    <property type="entry name" value="FAD-bd_PCMH_sub1"/>
</dbReference>
<dbReference type="GO" id="GO:0003824">
    <property type="term" value="F:catalytic activity"/>
    <property type="evidence" value="ECO:0007669"/>
    <property type="project" value="InterPro"/>
</dbReference>
<dbReference type="Pfam" id="PF09330">
    <property type="entry name" value="Lact-deh-memb"/>
    <property type="match status" value="1"/>
</dbReference>
<proteinExistence type="predicted"/>
<name>A0AAW9EGF2_KLEAE</name>
<dbReference type="EMBL" id="JAWZZT010001829">
    <property type="protein sequence ID" value="MDX7019235.1"/>
    <property type="molecule type" value="Genomic_DNA"/>
</dbReference>
<feature type="non-terminal residue" evidence="4">
    <location>
        <position position="1"/>
    </location>
</feature>
<evidence type="ECO:0000256" key="2">
    <source>
        <dbReference type="ARBA" id="ARBA00022827"/>
    </source>
</evidence>
<feature type="domain" description="D-lactate dehydrogenase membrane binding C-terminal" evidence="3">
    <location>
        <begin position="1"/>
        <end position="31"/>
    </location>
</feature>
<dbReference type="GO" id="GO:0055085">
    <property type="term" value="P:transmembrane transport"/>
    <property type="evidence" value="ECO:0007669"/>
    <property type="project" value="InterPro"/>
</dbReference>